<keyword evidence="2" id="KW-0472">Membrane</keyword>
<keyword evidence="2" id="KW-0732">Signal</keyword>
<protein>
    <recommendedName>
        <fullName evidence="2">Outer membrane lipoprotein Blc</fullName>
    </recommendedName>
</protein>
<dbReference type="PROSITE" id="PS00213">
    <property type="entry name" value="LIPOCALIN"/>
    <property type="match status" value="1"/>
</dbReference>
<evidence type="ECO:0000256" key="1">
    <source>
        <dbReference type="ARBA" id="ARBA00006889"/>
    </source>
</evidence>
<name>A0A432W188_9GAMM</name>
<keyword evidence="2" id="KW-0446">Lipid-binding</keyword>
<evidence type="ECO:0000259" key="3">
    <source>
        <dbReference type="Pfam" id="PF08212"/>
    </source>
</evidence>
<evidence type="ECO:0000313" key="4">
    <source>
        <dbReference type="EMBL" id="RUO22948.1"/>
    </source>
</evidence>
<comment type="caution">
    <text evidence="4">The sequence shown here is derived from an EMBL/GenBank/DDBJ whole genome shotgun (WGS) entry which is preliminary data.</text>
</comment>
<dbReference type="SUPFAM" id="SSF50814">
    <property type="entry name" value="Lipocalins"/>
    <property type="match status" value="1"/>
</dbReference>
<dbReference type="Gene3D" id="2.40.128.20">
    <property type="match status" value="1"/>
</dbReference>
<dbReference type="InterPro" id="IPR000566">
    <property type="entry name" value="Lipocln_cytosolic_FA-bd_dom"/>
</dbReference>
<dbReference type="PROSITE" id="PS51257">
    <property type="entry name" value="PROKAR_LIPOPROTEIN"/>
    <property type="match status" value="1"/>
</dbReference>
<dbReference type="InterPro" id="IPR022272">
    <property type="entry name" value="Lipocalin_CS"/>
</dbReference>
<dbReference type="RefSeq" id="WP_126804589.1">
    <property type="nucleotide sequence ID" value="NZ_PIPL01000004.1"/>
</dbReference>
<evidence type="ECO:0000313" key="5">
    <source>
        <dbReference type="Proteomes" id="UP000288293"/>
    </source>
</evidence>
<dbReference type="PRINTS" id="PR01171">
    <property type="entry name" value="BCTLIPOCALIN"/>
</dbReference>
<dbReference type="AlphaFoldDB" id="A0A432W188"/>
<dbReference type="InterPro" id="IPR022271">
    <property type="entry name" value="Lipocalin_ApoD"/>
</dbReference>
<comment type="subcellular location">
    <subcellularLocation>
        <location evidence="2">Cell outer membrane</location>
    </subcellularLocation>
</comment>
<keyword evidence="2" id="KW-0449">Lipoprotein</keyword>
<dbReference type="InterPro" id="IPR002446">
    <property type="entry name" value="Lipocalin_bac"/>
</dbReference>
<keyword evidence="2" id="KW-0998">Cell outer membrane</keyword>
<accession>A0A432W188</accession>
<dbReference type="PIRSF" id="PIRSF036893">
    <property type="entry name" value="Lipocalin_ApoD"/>
    <property type="match status" value="1"/>
</dbReference>
<reference evidence="4 5" key="1">
    <citation type="journal article" date="2011" name="Front. Microbiol.">
        <title>Genomic signatures of strain selection and enhancement in Bacillus atrophaeus var. globigii, a historical biowarfare simulant.</title>
        <authorList>
            <person name="Gibbons H.S."/>
            <person name="Broomall S.M."/>
            <person name="McNew L.A."/>
            <person name="Daligault H."/>
            <person name="Chapman C."/>
            <person name="Bruce D."/>
            <person name="Karavis M."/>
            <person name="Krepps M."/>
            <person name="McGregor P.A."/>
            <person name="Hong C."/>
            <person name="Park K.H."/>
            <person name="Akmal A."/>
            <person name="Feldman A."/>
            <person name="Lin J.S."/>
            <person name="Chang W.E."/>
            <person name="Higgs B.W."/>
            <person name="Demirev P."/>
            <person name="Lindquist J."/>
            <person name="Liem A."/>
            <person name="Fochler E."/>
            <person name="Read T.D."/>
            <person name="Tapia R."/>
            <person name="Johnson S."/>
            <person name="Bishop-Lilly K.A."/>
            <person name="Detter C."/>
            <person name="Han C."/>
            <person name="Sozhamannan S."/>
            <person name="Rosenzweig C.N."/>
            <person name="Skowronski E.W."/>
        </authorList>
    </citation>
    <scope>NUCLEOTIDE SEQUENCE [LARGE SCALE GENOMIC DNA]</scope>
    <source>
        <strain evidence="4 5">MLST1</strain>
    </source>
</reference>
<dbReference type="CDD" id="cd19438">
    <property type="entry name" value="lipocalin_Blc-like"/>
    <property type="match status" value="1"/>
</dbReference>
<feature type="chain" id="PRO_5018825445" description="Outer membrane lipoprotein Blc" evidence="2">
    <location>
        <begin position="23"/>
        <end position="172"/>
    </location>
</feature>
<dbReference type="Pfam" id="PF08212">
    <property type="entry name" value="Lipocalin_2"/>
    <property type="match status" value="1"/>
</dbReference>
<gene>
    <name evidence="4" type="ORF">CWE09_13520</name>
</gene>
<dbReference type="PANTHER" id="PTHR10612">
    <property type="entry name" value="APOLIPOPROTEIN D"/>
    <property type="match status" value="1"/>
</dbReference>
<dbReference type="GO" id="GO:0006950">
    <property type="term" value="P:response to stress"/>
    <property type="evidence" value="ECO:0007669"/>
    <property type="project" value="UniProtKB-ARBA"/>
</dbReference>
<dbReference type="OrthoDB" id="9793905at2"/>
<comment type="function">
    <text evidence="2">Involved in the storage or transport of lipids necessary for membrane maintenance under stressful conditions. Displays a binding preference for lysophospholipids.</text>
</comment>
<dbReference type="Proteomes" id="UP000288293">
    <property type="component" value="Unassembled WGS sequence"/>
</dbReference>
<proteinExistence type="inferred from homology"/>
<sequence length="172" mass="19425">MRLFKTCLALATSLLIAGCAPQPTPVTDTVTNLDAEAYMGTWYEILRLPNSFQEGLHQVTAEYRLNEDGTFEVTNRGYNREKGQWSTAVGKASPVEDMPGSFTVQFQWPFSGGYNVVELGEDYEYAIVISNDHDYFWLLARSPNAPRWLIDQTLAKASSWGFDIDAMIETRH</sequence>
<comment type="similarity">
    <text evidence="1 2">Belongs to the calycin superfamily. Lipocalin family.</text>
</comment>
<dbReference type="GO" id="GO:0009279">
    <property type="term" value="C:cell outer membrane"/>
    <property type="evidence" value="ECO:0007669"/>
    <property type="project" value="UniProtKB-SubCell"/>
</dbReference>
<evidence type="ECO:0000256" key="2">
    <source>
        <dbReference type="PIRNR" id="PIRNR036893"/>
    </source>
</evidence>
<feature type="domain" description="Lipocalin/cytosolic fatty-acid binding" evidence="3">
    <location>
        <begin position="33"/>
        <end position="170"/>
    </location>
</feature>
<dbReference type="GO" id="GO:0008289">
    <property type="term" value="F:lipid binding"/>
    <property type="evidence" value="ECO:0007669"/>
    <property type="project" value="UniProtKB-UniRule"/>
</dbReference>
<keyword evidence="5" id="KW-1185">Reference proteome</keyword>
<dbReference type="InterPro" id="IPR047202">
    <property type="entry name" value="Lipocalin_Blc-like_dom"/>
</dbReference>
<organism evidence="4 5">
    <name type="scientific">Aliidiomarina minuta</name>
    <dbReference type="NCBI Taxonomy" id="880057"/>
    <lineage>
        <taxon>Bacteria</taxon>
        <taxon>Pseudomonadati</taxon>
        <taxon>Pseudomonadota</taxon>
        <taxon>Gammaproteobacteria</taxon>
        <taxon>Alteromonadales</taxon>
        <taxon>Idiomarinaceae</taxon>
        <taxon>Aliidiomarina</taxon>
    </lineage>
</organism>
<dbReference type="EMBL" id="PIPL01000004">
    <property type="protein sequence ID" value="RUO22948.1"/>
    <property type="molecule type" value="Genomic_DNA"/>
</dbReference>
<dbReference type="InterPro" id="IPR012674">
    <property type="entry name" value="Calycin"/>
</dbReference>
<feature type="signal peptide" evidence="2">
    <location>
        <begin position="1"/>
        <end position="22"/>
    </location>
</feature>
<comment type="subunit">
    <text evidence="2">Homodimer.</text>
</comment>
<dbReference type="PANTHER" id="PTHR10612:SF34">
    <property type="entry name" value="APOLIPOPROTEIN D"/>
    <property type="match status" value="1"/>
</dbReference>